<comment type="cofactor">
    <cofactor evidence="15">
        <name>Ca(2+)</name>
        <dbReference type="ChEBI" id="CHEBI:29108"/>
    </cofactor>
    <text evidence="15">Binds 1 Ca(2+) ion per subunit.</text>
</comment>
<feature type="binding site" evidence="15">
    <location>
        <position position="535"/>
    </location>
    <ligand>
        <name>Ca(2+)</name>
        <dbReference type="ChEBI" id="CHEBI:29108"/>
    </ligand>
</feature>
<evidence type="ECO:0000256" key="3">
    <source>
        <dbReference type="ARBA" id="ARBA00004239"/>
    </source>
</evidence>
<dbReference type="CDD" id="cd11377">
    <property type="entry name" value="Pro-peptidase_S53"/>
    <property type="match status" value="1"/>
</dbReference>
<keyword evidence="12" id="KW-0843">Virulence</keyword>
<dbReference type="SUPFAM" id="SSF52743">
    <property type="entry name" value="Subtilisin-like"/>
    <property type="match status" value="1"/>
</dbReference>
<gene>
    <name evidence="19" type="ORF">OH76DRAFT_1100656</name>
</gene>
<keyword evidence="10 15" id="KW-0720">Serine protease</keyword>
<dbReference type="GO" id="GO:0006508">
    <property type="term" value="P:proteolysis"/>
    <property type="evidence" value="ECO:0007669"/>
    <property type="project" value="UniProtKB-KW"/>
</dbReference>
<keyword evidence="20" id="KW-1185">Reference proteome</keyword>
<evidence type="ECO:0000256" key="10">
    <source>
        <dbReference type="ARBA" id="ARBA00022825"/>
    </source>
</evidence>
<dbReference type="GO" id="GO:0046872">
    <property type="term" value="F:metal ion binding"/>
    <property type="evidence" value="ECO:0007669"/>
    <property type="project" value="UniProtKB-UniRule"/>
</dbReference>
<dbReference type="PROSITE" id="PS51695">
    <property type="entry name" value="SEDOLISIN"/>
    <property type="match status" value="1"/>
</dbReference>
<evidence type="ECO:0000256" key="4">
    <source>
        <dbReference type="ARBA" id="ARBA00012462"/>
    </source>
</evidence>
<dbReference type="AlphaFoldDB" id="A0A371CVY6"/>
<evidence type="ECO:0000256" key="2">
    <source>
        <dbReference type="ARBA" id="ARBA00002451"/>
    </source>
</evidence>
<evidence type="ECO:0000256" key="9">
    <source>
        <dbReference type="ARBA" id="ARBA00022801"/>
    </source>
</evidence>
<feature type="binding site" evidence="15">
    <location>
        <position position="554"/>
    </location>
    <ligand>
        <name>Ca(2+)</name>
        <dbReference type="ChEBI" id="CHEBI:29108"/>
    </ligand>
</feature>
<dbReference type="PANTHER" id="PTHR14218:SF15">
    <property type="entry name" value="TRIPEPTIDYL-PEPTIDASE 1"/>
    <property type="match status" value="1"/>
</dbReference>
<feature type="region of interest" description="Disordered" evidence="16">
    <location>
        <begin position="578"/>
        <end position="601"/>
    </location>
</feature>
<dbReference type="EC" id="3.4.14.10" evidence="4"/>
<dbReference type="InterPro" id="IPR036852">
    <property type="entry name" value="Peptidase_S8/S53_dom_sf"/>
</dbReference>
<dbReference type="GO" id="GO:0005576">
    <property type="term" value="C:extracellular region"/>
    <property type="evidence" value="ECO:0007669"/>
    <property type="project" value="UniProtKB-SubCell"/>
</dbReference>
<comment type="function">
    <text evidence="2">Secreted tripeptidyl-peptidase which degrades proteins at acidic pHs and is involved in virulence.</text>
</comment>
<feature type="domain" description="Peptidase S53" evidence="18">
    <location>
        <begin position="217"/>
        <end position="576"/>
    </location>
</feature>
<keyword evidence="13" id="KW-0865">Zymogen</keyword>
<keyword evidence="5" id="KW-0964">Secreted</keyword>
<dbReference type="Gene3D" id="3.40.50.200">
    <property type="entry name" value="Peptidase S8/S53 domain"/>
    <property type="match status" value="1"/>
</dbReference>
<evidence type="ECO:0000256" key="12">
    <source>
        <dbReference type="ARBA" id="ARBA00023026"/>
    </source>
</evidence>
<dbReference type="Pfam" id="PF09286">
    <property type="entry name" value="Pro-kuma_activ"/>
    <property type="match status" value="1"/>
</dbReference>
<keyword evidence="9 15" id="KW-0378">Hydrolase</keyword>
<feature type="binding site" evidence="15">
    <location>
        <position position="556"/>
    </location>
    <ligand>
        <name>Ca(2+)</name>
        <dbReference type="ChEBI" id="CHEBI:29108"/>
    </ligand>
</feature>
<evidence type="ECO:0000256" key="7">
    <source>
        <dbReference type="ARBA" id="ARBA00022723"/>
    </source>
</evidence>
<dbReference type="STRING" id="139420.A0A371CVY6"/>
<evidence type="ECO:0000256" key="13">
    <source>
        <dbReference type="ARBA" id="ARBA00023145"/>
    </source>
</evidence>
<dbReference type="InterPro" id="IPR015366">
    <property type="entry name" value="S53_propep"/>
</dbReference>
<comment type="subcellular location">
    <subcellularLocation>
        <location evidence="3">Secreted</location>
        <location evidence="3">Extracellular space</location>
    </subcellularLocation>
</comment>
<feature type="binding site" evidence="15">
    <location>
        <position position="536"/>
    </location>
    <ligand>
        <name>Ca(2+)</name>
        <dbReference type="ChEBI" id="CHEBI:29108"/>
    </ligand>
</feature>
<keyword evidence="6 15" id="KW-0645">Protease</keyword>
<evidence type="ECO:0000256" key="14">
    <source>
        <dbReference type="ARBA" id="ARBA00023180"/>
    </source>
</evidence>
<evidence type="ECO:0000313" key="20">
    <source>
        <dbReference type="Proteomes" id="UP000256964"/>
    </source>
</evidence>
<dbReference type="FunFam" id="3.40.50.200:FF:000015">
    <property type="entry name" value="Tripeptidyl peptidase A"/>
    <property type="match status" value="1"/>
</dbReference>
<dbReference type="CDD" id="cd04056">
    <property type="entry name" value="Peptidases_S53"/>
    <property type="match status" value="1"/>
</dbReference>
<feature type="active site" description="Charge relay system" evidence="15">
    <location>
        <position position="493"/>
    </location>
</feature>
<feature type="compositionally biased region" description="Low complexity" evidence="16">
    <location>
        <begin position="619"/>
        <end position="660"/>
    </location>
</feature>
<evidence type="ECO:0000256" key="17">
    <source>
        <dbReference type="SAM" id="SignalP"/>
    </source>
</evidence>
<dbReference type="SUPFAM" id="SSF54897">
    <property type="entry name" value="Protease propeptides/inhibitors"/>
    <property type="match status" value="1"/>
</dbReference>
<name>A0A371CVY6_9APHY</name>
<feature type="region of interest" description="Disordered" evidence="16">
    <location>
        <begin position="619"/>
        <end position="690"/>
    </location>
</feature>
<sequence>MVAAGLLILSSLLSLALGRPSAVHSEFVVRDQRSEVPLGFKPGNIRNFIPPGMLRLTIALPQNNATGLQASLLDVSDPTSENYGHHLSKSEVEQLVAPKAESSKAVSDWLSKNGISPDSTSASGDMVTIKVPAEKANALLNANFTTYTHEASNTTMVRTLAYSLPSDLQEHVAFIYPTTQFIPPASRKAAVKVIQPFRKTKRSQSKRADIPSQCAQVITPQCLQAIYNIPPTPATAAGNSLGVSGFGGEVANHDDLKAFLAQARPDITNTTFAVQSVDGGSDDGQGTTEASLDIQYTVGLATNVPTTFISVGDQNQDGDLGGFLDIINTLLKQDNPPLVLTTSFGFDEAPFASQAPDLATTLCNAYAQLGARGTSVLFASGDGGVSGPQANDACDGQAFSPTFPSGCPFLTSVGSTQGINPETAAAFTSGGFSNIFAQPDYQADAVAGYLKTLGNTNAGLFNPKGRAFPDVSTQGVQFAIEVAGQLQGVDGTSASSPTFASVVALLNDALLNAGKSPLGFLNPMLYSQGAAALNDITSGSNPGCGTDGFPAVAGWDAVTGLGTPDFAKLLTLVTGSAASGNSSDASGQDAGTGNSTSTATDSAAASATDSAAATATDSAAATATDSSAATATDSAAATATDSAAATATASSGSKKQQQKGGKADKQGKAPQNSKQAAENSKQAAKQDGQA</sequence>
<evidence type="ECO:0000256" key="6">
    <source>
        <dbReference type="ARBA" id="ARBA00022670"/>
    </source>
</evidence>
<dbReference type="InterPro" id="IPR030400">
    <property type="entry name" value="Sedolisin_dom"/>
</dbReference>
<feature type="signal peptide" evidence="17">
    <location>
        <begin position="1"/>
        <end position="18"/>
    </location>
</feature>
<evidence type="ECO:0000256" key="16">
    <source>
        <dbReference type="SAM" id="MobiDB-lite"/>
    </source>
</evidence>
<dbReference type="GO" id="GO:0008240">
    <property type="term" value="F:tripeptidyl-peptidase activity"/>
    <property type="evidence" value="ECO:0007669"/>
    <property type="project" value="UniProtKB-EC"/>
</dbReference>
<evidence type="ECO:0000313" key="19">
    <source>
        <dbReference type="EMBL" id="RDX44437.1"/>
    </source>
</evidence>
<evidence type="ECO:0000259" key="18">
    <source>
        <dbReference type="PROSITE" id="PS51695"/>
    </source>
</evidence>
<dbReference type="OrthoDB" id="409122at2759"/>
<organism evidence="19 20">
    <name type="scientific">Lentinus brumalis</name>
    <dbReference type="NCBI Taxonomy" id="2498619"/>
    <lineage>
        <taxon>Eukaryota</taxon>
        <taxon>Fungi</taxon>
        <taxon>Dikarya</taxon>
        <taxon>Basidiomycota</taxon>
        <taxon>Agaricomycotina</taxon>
        <taxon>Agaricomycetes</taxon>
        <taxon>Polyporales</taxon>
        <taxon>Polyporaceae</taxon>
        <taxon>Lentinus</taxon>
    </lineage>
</organism>
<dbReference type="SMART" id="SM00944">
    <property type="entry name" value="Pro-kuma_activ"/>
    <property type="match status" value="1"/>
</dbReference>
<keyword evidence="7 15" id="KW-0479">Metal-binding</keyword>
<accession>A0A371CVY6</accession>
<proteinExistence type="predicted"/>
<evidence type="ECO:0000256" key="8">
    <source>
        <dbReference type="ARBA" id="ARBA00022729"/>
    </source>
</evidence>
<feature type="chain" id="PRO_5016704314" description="tripeptidyl-peptidase II" evidence="17">
    <location>
        <begin position="19"/>
        <end position="690"/>
    </location>
</feature>
<evidence type="ECO:0000256" key="1">
    <source>
        <dbReference type="ARBA" id="ARBA00001910"/>
    </source>
</evidence>
<protein>
    <recommendedName>
        <fullName evidence="4">tripeptidyl-peptidase II</fullName>
        <ecNumber evidence="4">3.4.14.10</ecNumber>
    </recommendedName>
</protein>
<keyword evidence="8 17" id="KW-0732">Signal</keyword>
<reference evidence="19 20" key="1">
    <citation type="journal article" date="2018" name="Biotechnol. Biofuels">
        <title>Integrative visual omics of the white-rot fungus Polyporus brumalis exposes the biotechnological potential of its oxidative enzymes for delignifying raw plant biomass.</title>
        <authorList>
            <person name="Miyauchi S."/>
            <person name="Rancon A."/>
            <person name="Drula E."/>
            <person name="Hage H."/>
            <person name="Chaduli D."/>
            <person name="Favel A."/>
            <person name="Grisel S."/>
            <person name="Henrissat B."/>
            <person name="Herpoel-Gimbert I."/>
            <person name="Ruiz-Duenas F.J."/>
            <person name="Chevret D."/>
            <person name="Hainaut M."/>
            <person name="Lin J."/>
            <person name="Wang M."/>
            <person name="Pangilinan J."/>
            <person name="Lipzen A."/>
            <person name="Lesage-Meessen L."/>
            <person name="Navarro D."/>
            <person name="Riley R."/>
            <person name="Grigoriev I.V."/>
            <person name="Zhou S."/>
            <person name="Raouche S."/>
            <person name="Rosso M.N."/>
        </authorList>
    </citation>
    <scope>NUCLEOTIDE SEQUENCE [LARGE SCALE GENOMIC DNA]</scope>
    <source>
        <strain evidence="19 20">BRFM 1820</strain>
    </source>
</reference>
<feature type="active site" description="Charge relay system" evidence="15">
    <location>
        <position position="289"/>
    </location>
</feature>
<dbReference type="InterPro" id="IPR050819">
    <property type="entry name" value="Tripeptidyl-peptidase_I"/>
</dbReference>
<dbReference type="PANTHER" id="PTHR14218">
    <property type="entry name" value="PROTEASE S8 TRIPEPTIDYL PEPTIDASE I CLN2"/>
    <property type="match status" value="1"/>
</dbReference>
<keyword evidence="14" id="KW-0325">Glycoprotein</keyword>
<comment type="catalytic activity">
    <reaction evidence="1">
        <text>Release of an N-terminal tripeptide from a polypeptide.</text>
        <dbReference type="EC" id="3.4.14.10"/>
    </reaction>
</comment>
<dbReference type="GO" id="GO:0004252">
    <property type="term" value="F:serine-type endopeptidase activity"/>
    <property type="evidence" value="ECO:0007669"/>
    <property type="project" value="UniProtKB-UniRule"/>
</dbReference>
<evidence type="ECO:0000256" key="11">
    <source>
        <dbReference type="ARBA" id="ARBA00022837"/>
    </source>
</evidence>
<evidence type="ECO:0000256" key="15">
    <source>
        <dbReference type="PROSITE-ProRule" id="PRU01032"/>
    </source>
</evidence>
<keyword evidence="11 15" id="KW-0106">Calcium</keyword>
<dbReference type="EMBL" id="KZ857450">
    <property type="protein sequence ID" value="RDX44437.1"/>
    <property type="molecule type" value="Genomic_DNA"/>
</dbReference>
<dbReference type="Proteomes" id="UP000256964">
    <property type="component" value="Unassembled WGS sequence"/>
</dbReference>
<feature type="active site" description="Charge relay system" evidence="15">
    <location>
        <position position="293"/>
    </location>
</feature>
<evidence type="ECO:0000256" key="5">
    <source>
        <dbReference type="ARBA" id="ARBA00022525"/>
    </source>
</evidence>
<feature type="compositionally biased region" description="Polar residues" evidence="16">
    <location>
        <begin position="670"/>
        <end position="690"/>
    </location>
</feature>